<dbReference type="Proteomes" id="UP001189429">
    <property type="component" value="Unassembled WGS sequence"/>
</dbReference>
<comment type="caution">
    <text evidence="1">The sequence shown here is derived from an EMBL/GenBank/DDBJ whole genome shotgun (WGS) entry which is preliminary data.</text>
</comment>
<reference evidence="1" key="1">
    <citation type="submission" date="2023-10" db="EMBL/GenBank/DDBJ databases">
        <authorList>
            <person name="Chen Y."/>
            <person name="Shah S."/>
            <person name="Dougan E. K."/>
            <person name="Thang M."/>
            <person name="Chan C."/>
        </authorList>
    </citation>
    <scope>NUCLEOTIDE SEQUENCE [LARGE SCALE GENOMIC DNA]</scope>
</reference>
<organism evidence="1 2">
    <name type="scientific">Prorocentrum cordatum</name>
    <dbReference type="NCBI Taxonomy" id="2364126"/>
    <lineage>
        <taxon>Eukaryota</taxon>
        <taxon>Sar</taxon>
        <taxon>Alveolata</taxon>
        <taxon>Dinophyceae</taxon>
        <taxon>Prorocentrales</taxon>
        <taxon>Prorocentraceae</taxon>
        <taxon>Prorocentrum</taxon>
    </lineage>
</organism>
<keyword evidence="2" id="KW-1185">Reference proteome</keyword>
<accession>A0ABN9XIS5</accession>
<feature type="non-terminal residue" evidence="1">
    <location>
        <position position="245"/>
    </location>
</feature>
<gene>
    <name evidence="1" type="ORF">PCOR1329_LOCUS76236</name>
</gene>
<evidence type="ECO:0000313" key="1">
    <source>
        <dbReference type="EMBL" id="CAK0898337.1"/>
    </source>
</evidence>
<dbReference type="EMBL" id="CAUYUJ010020461">
    <property type="protein sequence ID" value="CAK0898337.1"/>
    <property type="molecule type" value="Genomic_DNA"/>
</dbReference>
<evidence type="ECO:0000313" key="2">
    <source>
        <dbReference type="Proteomes" id="UP001189429"/>
    </source>
</evidence>
<name>A0ABN9XIS5_9DINO</name>
<proteinExistence type="predicted"/>
<protein>
    <submittedName>
        <fullName evidence="1">Uncharacterized protein</fullName>
    </submittedName>
</protein>
<feature type="non-terminal residue" evidence="1">
    <location>
        <position position="1"/>
    </location>
</feature>
<sequence>DDYGRPSGRDREASNLDISTQVSLGQRNSDADWSWMDMMPDWAEQWNWCIAPCQGAACRERLRKSPAIALGELFQRLGTDRTSWSMGNPTHGDKLVGESAQVKGLPRGCVAGKSKRELPDGAVHFAQLVLLGDLRPPWLTQDSPRALPGKGVLSRFAKLSLLQWPAGAVAALFGEDARRRFSGAARSVDLELAGVIARPLRKITEARLPRIRREPALVADELANPRALGIASHLAQLQAPRQPQH</sequence>